<dbReference type="Proteomes" id="UP000663850">
    <property type="component" value="Unassembled WGS sequence"/>
</dbReference>
<dbReference type="AlphaFoldDB" id="A0A8H3AEV4"/>
<evidence type="ECO:0000313" key="2">
    <source>
        <dbReference type="EMBL" id="CAE6422311.1"/>
    </source>
</evidence>
<feature type="compositionally biased region" description="Basic and acidic residues" evidence="1">
    <location>
        <begin position="20"/>
        <end position="33"/>
    </location>
</feature>
<organism evidence="2 3">
    <name type="scientific">Rhizoctonia solani</name>
    <dbReference type="NCBI Taxonomy" id="456999"/>
    <lineage>
        <taxon>Eukaryota</taxon>
        <taxon>Fungi</taxon>
        <taxon>Dikarya</taxon>
        <taxon>Basidiomycota</taxon>
        <taxon>Agaricomycotina</taxon>
        <taxon>Agaricomycetes</taxon>
        <taxon>Cantharellales</taxon>
        <taxon>Ceratobasidiaceae</taxon>
        <taxon>Rhizoctonia</taxon>
    </lineage>
</organism>
<feature type="non-terminal residue" evidence="2">
    <location>
        <position position="1"/>
    </location>
</feature>
<name>A0A8H3AEV4_9AGAM</name>
<gene>
    <name evidence="2" type="ORF">RDB_LOCUS10999</name>
</gene>
<proteinExistence type="predicted"/>
<reference evidence="2" key="1">
    <citation type="submission" date="2021-01" db="EMBL/GenBank/DDBJ databases">
        <authorList>
            <person name="Kaushik A."/>
        </authorList>
    </citation>
    <scope>NUCLEOTIDE SEQUENCE</scope>
    <source>
        <strain evidence="2">Type strain: AG8-Rh-89/</strain>
    </source>
</reference>
<sequence>EGEGTLSLAAVLGYAAIPESPEREDHGLKEPSSHGRSRSSSDPINIINLIDNAPGPVNSTSHSVNSVSHPINVDDDEIADADLPPRWIGSPKAASFIQKGKVKQTTLLFESKTPNSTFTFAPTSTPTRPEPNLENFLVPKSTQASGTSTSAAGRKLTRSTPNGPILSGGSTSKGIPIAVGVTRPKAPEGKISARMQGKSQVTQGKSQTMQGKSQTSGLKILNQDGLPPPSQKPSTRLKARDKPQDLTLHIQEWYCDPKHYESNASQGSYSFNFDGNMIKIIFSERPGIETRNLCLMRNEIDGFEVVDTAGNESYLWMMVSLNEGTVSKLHWQRDGLGDSNRVLLHFLESDDPDIHERWKALLQGMAKWTQKRTVKFVYPIVQSRSTSN</sequence>
<feature type="compositionally biased region" description="Low complexity" evidence="1">
    <location>
        <begin position="141"/>
        <end position="153"/>
    </location>
</feature>
<evidence type="ECO:0000313" key="3">
    <source>
        <dbReference type="Proteomes" id="UP000663850"/>
    </source>
</evidence>
<feature type="region of interest" description="Disordered" evidence="1">
    <location>
        <begin position="16"/>
        <end position="66"/>
    </location>
</feature>
<evidence type="ECO:0000256" key="1">
    <source>
        <dbReference type="SAM" id="MobiDB-lite"/>
    </source>
</evidence>
<feature type="compositionally biased region" description="Low complexity" evidence="1">
    <location>
        <begin position="57"/>
        <end position="66"/>
    </location>
</feature>
<feature type="compositionally biased region" description="Polar residues" evidence="1">
    <location>
        <begin position="197"/>
        <end position="217"/>
    </location>
</feature>
<feature type="region of interest" description="Disordered" evidence="1">
    <location>
        <begin position="141"/>
        <end position="241"/>
    </location>
</feature>
<protein>
    <submittedName>
        <fullName evidence="2">Uncharacterized protein</fullName>
    </submittedName>
</protein>
<accession>A0A8H3AEV4</accession>
<dbReference type="EMBL" id="CAJMWZ010000639">
    <property type="protein sequence ID" value="CAE6422311.1"/>
    <property type="molecule type" value="Genomic_DNA"/>
</dbReference>
<comment type="caution">
    <text evidence="2">The sequence shown here is derived from an EMBL/GenBank/DDBJ whole genome shotgun (WGS) entry which is preliminary data.</text>
</comment>
<feature type="compositionally biased region" description="Polar residues" evidence="1">
    <location>
        <begin position="158"/>
        <end position="173"/>
    </location>
</feature>